<feature type="transmembrane region" description="Helical" evidence="1">
    <location>
        <begin position="47"/>
        <end position="65"/>
    </location>
</feature>
<protein>
    <submittedName>
        <fullName evidence="2">MerC domain-containing protein</fullName>
    </submittedName>
</protein>
<name>A0A937FEB9_9BACT</name>
<gene>
    <name evidence="2" type="ORF">JL102_21975</name>
</gene>
<dbReference type="EMBL" id="JAESIY010000018">
    <property type="protein sequence ID" value="MBL3658833.1"/>
    <property type="molecule type" value="Genomic_DNA"/>
</dbReference>
<keyword evidence="1" id="KW-1133">Transmembrane helix</keyword>
<organism evidence="2 3">
    <name type="scientific">Fulvivirga sediminis</name>
    <dbReference type="NCBI Taxonomy" id="2803949"/>
    <lineage>
        <taxon>Bacteria</taxon>
        <taxon>Pseudomonadati</taxon>
        <taxon>Bacteroidota</taxon>
        <taxon>Cytophagia</taxon>
        <taxon>Cytophagales</taxon>
        <taxon>Fulvivirgaceae</taxon>
        <taxon>Fulvivirga</taxon>
    </lineage>
</organism>
<feature type="transmembrane region" description="Helical" evidence="1">
    <location>
        <begin position="77"/>
        <end position="95"/>
    </location>
</feature>
<dbReference type="InterPro" id="IPR004891">
    <property type="entry name" value="Mercury-R_MerC"/>
</dbReference>
<dbReference type="Pfam" id="PF03203">
    <property type="entry name" value="MerC"/>
    <property type="match status" value="1"/>
</dbReference>
<dbReference type="RefSeq" id="WP_202246627.1">
    <property type="nucleotide sequence ID" value="NZ_JAESIY010000018.1"/>
</dbReference>
<reference evidence="2" key="1">
    <citation type="submission" date="2021-01" db="EMBL/GenBank/DDBJ databases">
        <title>Fulvivirga kasyanovii gen. nov., sp nov., a novel member of the phylum Bacteroidetes isolated from seawater in a mussel farm.</title>
        <authorList>
            <person name="Zhao L.-H."/>
            <person name="Wang Z.-J."/>
        </authorList>
    </citation>
    <scope>NUCLEOTIDE SEQUENCE</scope>
    <source>
        <strain evidence="2">2943</strain>
    </source>
</reference>
<comment type="caution">
    <text evidence="2">The sequence shown here is derived from an EMBL/GenBank/DDBJ whole genome shotgun (WGS) entry which is preliminary data.</text>
</comment>
<evidence type="ECO:0000313" key="2">
    <source>
        <dbReference type="EMBL" id="MBL3658833.1"/>
    </source>
</evidence>
<feature type="transmembrane region" description="Helical" evidence="1">
    <location>
        <begin position="12"/>
        <end position="35"/>
    </location>
</feature>
<dbReference type="AlphaFoldDB" id="A0A937FEB9"/>
<accession>A0A937FEB9</accession>
<keyword evidence="1" id="KW-0812">Transmembrane</keyword>
<sequence>MRNSFVGVHWDFLGFAASFLCAIHCMALPVILSLSSWVGWQVMHDPVIEFSIFVISVLIAAHALRHGYKRHHKSFKPMIMALGGFALILFGHILFHHYEGITILGAITVSIAHALNWYLERSASNNYSANSKHNQPIINDKS</sequence>
<dbReference type="GO" id="GO:0016020">
    <property type="term" value="C:membrane"/>
    <property type="evidence" value="ECO:0007669"/>
    <property type="project" value="InterPro"/>
</dbReference>
<dbReference type="Proteomes" id="UP000659388">
    <property type="component" value="Unassembled WGS sequence"/>
</dbReference>
<proteinExistence type="predicted"/>
<evidence type="ECO:0000256" key="1">
    <source>
        <dbReference type="SAM" id="Phobius"/>
    </source>
</evidence>
<feature type="transmembrane region" description="Helical" evidence="1">
    <location>
        <begin position="101"/>
        <end position="119"/>
    </location>
</feature>
<dbReference type="GO" id="GO:0015097">
    <property type="term" value="F:mercury ion transmembrane transporter activity"/>
    <property type="evidence" value="ECO:0007669"/>
    <property type="project" value="InterPro"/>
</dbReference>
<keyword evidence="1" id="KW-0472">Membrane</keyword>
<evidence type="ECO:0000313" key="3">
    <source>
        <dbReference type="Proteomes" id="UP000659388"/>
    </source>
</evidence>
<keyword evidence="3" id="KW-1185">Reference proteome</keyword>